<feature type="compositionally biased region" description="Low complexity" evidence="2">
    <location>
        <begin position="442"/>
        <end position="454"/>
    </location>
</feature>
<reference evidence="3" key="1">
    <citation type="journal article" date="2023" name="PhytoFront">
        <title>Draft Genome Resources of Seven Strains of Tilletia horrida, Causal Agent of Kernel Smut of Rice.</title>
        <authorList>
            <person name="Khanal S."/>
            <person name="Antony Babu S."/>
            <person name="Zhou X.G."/>
        </authorList>
    </citation>
    <scope>NUCLEOTIDE SEQUENCE</scope>
    <source>
        <strain evidence="3">TX6</strain>
    </source>
</reference>
<dbReference type="Proteomes" id="UP001176517">
    <property type="component" value="Unassembled WGS sequence"/>
</dbReference>
<dbReference type="SMART" id="SM01167">
    <property type="entry name" value="DUF1900"/>
    <property type="match status" value="2"/>
</dbReference>
<feature type="compositionally biased region" description="Basic and acidic residues" evidence="2">
    <location>
        <begin position="1073"/>
        <end position="1085"/>
    </location>
</feature>
<name>A0AAN6JTU1_9BASI</name>
<accession>A0AAN6JTU1</accession>
<sequence length="1098" mass="115436">MPPGSRFATSPWRNFLATAVNDELHKQSGIGESALLQASNHSLYGLDSAGTTVVRVALADGTPAAGDGASTKLGASGGAGTITALALSPFQAHSSADLLAVGTQRGVVKVFSGDTADSTLAEGSAEGGAVQAVAFHPHASDLLLVGRMTGVIVTQLRAKELHDAMKIQLADKIQLHSAGWNVEGDLLAFTSSDQRLSLWDPRTSTSQPVASADGIHGAKLRPTRLAFTQSHILTSGFDLGRQREIAVWDARALGKPVHRSSIPTSSTAVLSPVVDTDRSLVYLHGRGDVSVHMADLSLAPFNIKATPLPYSANTIALSPLLRPEANAMKGEIDRLYINTSTNDAVVPVSVTIPRRQYLDFHEDLFPHTFAPFPALGAKEWLDGQQASRTRITQDPAKRRTALDGARQAAGVAAPAKPFPTPATLESQAQPPQNTFEDVKNGSSAAAAKAPAPASQNLTVADSSSSARMPEPTKAPEVKVLTSPTTAPSASKPTLPAAVRQAPTQAPATSSAAEPKPTSHVQSTPITKSTPASTGAVVEWSRQSLTGSTPLLPEFNNVSGIATSVSADSRVLGLTVIAPAQGSDSHPQPGYLVFPLAGPGGRLGVHPLSQPGRFPLPAEIPTLDGASGTALVDFVCSPFVSSTASTAGGEVYSLNADLKIRKWSLPAPPEPLPAECLPLGPGAKRQPTAAERERSAVKAPASPDIVLDATVAAQGGRVMQVEAHPRIQGLVSALVAGPPSRLLVWDEKAVTSAEAVLPALEVDISTNAGAFGFSWSPDGQLVAVASADKKLRVGDVRKIRGDQGSWAEVTAHDGPRSYKVIWLSDKYLLTSGVKASPQARELRLYEVAPTGDGLSIKVVESLSLDPSPTLYVPWWDADSRILLLYARGERAVNAYEVRLPGTAPAQASEQAAAPKRRYGAAAVAAKDATATFRALPSFGHASPQQALAFLTKRQVDVKAVEVAAAYLLSSKGEIQRVGWKITRARPEFFQDDIYPDTEAVEEAAQLGPTEWLTGRNAESRRKISLQPNGLLPLSLAPAVQSSSKLAKGPTAKELTDKEKEDVFLQAAFQKVKDEDVRGSDVGREAALRAPANDDWSDED</sequence>
<feature type="compositionally biased region" description="Polar residues" evidence="2">
    <location>
        <begin position="424"/>
        <end position="435"/>
    </location>
</feature>
<dbReference type="Pfam" id="PF16300">
    <property type="entry name" value="WD40_4"/>
    <property type="match status" value="2"/>
</dbReference>
<feature type="compositionally biased region" description="Polar residues" evidence="2">
    <location>
        <begin position="481"/>
        <end position="491"/>
    </location>
</feature>
<dbReference type="EMBL" id="JAPDMZ010000014">
    <property type="protein sequence ID" value="KAK0556504.1"/>
    <property type="molecule type" value="Genomic_DNA"/>
</dbReference>
<dbReference type="InterPro" id="IPR001680">
    <property type="entry name" value="WD40_rpt"/>
</dbReference>
<feature type="region of interest" description="Disordered" evidence="2">
    <location>
        <begin position="1073"/>
        <end position="1098"/>
    </location>
</feature>
<dbReference type="Pfam" id="PF00400">
    <property type="entry name" value="WD40"/>
    <property type="match status" value="1"/>
</dbReference>
<gene>
    <name evidence="3" type="ORF">OC846_001071</name>
</gene>
<dbReference type="AlphaFoldDB" id="A0AAN6JTU1"/>
<evidence type="ECO:0008006" key="5">
    <source>
        <dbReference type="Google" id="ProtNLM"/>
    </source>
</evidence>
<feature type="compositionally biased region" description="Low complexity" evidence="2">
    <location>
        <begin position="402"/>
        <end position="415"/>
    </location>
</feature>
<evidence type="ECO:0000256" key="1">
    <source>
        <dbReference type="ARBA" id="ARBA00009482"/>
    </source>
</evidence>
<feature type="region of interest" description="Disordered" evidence="2">
    <location>
        <begin position="385"/>
        <end position="534"/>
    </location>
</feature>
<proteinExistence type="inferred from homology"/>
<comment type="caution">
    <text evidence="3">The sequence shown here is derived from an EMBL/GenBank/DDBJ whole genome shotgun (WGS) entry which is preliminary data.</text>
</comment>
<feature type="compositionally biased region" description="Low complexity" evidence="2">
    <location>
        <begin position="500"/>
        <end position="512"/>
    </location>
</feature>
<evidence type="ECO:0000313" key="4">
    <source>
        <dbReference type="Proteomes" id="UP001176517"/>
    </source>
</evidence>
<keyword evidence="4" id="KW-1185">Reference proteome</keyword>
<dbReference type="Gene3D" id="2.130.10.10">
    <property type="entry name" value="YVTN repeat-like/Quinoprotein amine dehydrogenase"/>
    <property type="match status" value="2"/>
</dbReference>
<organism evidence="3 4">
    <name type="scientific">Tilletia horrida</name>
    <dbReference type="NCBI Taxonomy" id="155126"/>
    <lineage>
        <taxon>Eukaryota</taxon>
        <taxon>Fungi</taxon>
        <taxon>Dikarya</taxon>
        <taxon>Basidiomycota</taxon>
        <taxon>Ustilaginomycotina</taxon>
        <taxon>Exobasidiomycetes</taxon>
        <taxon>Tilletiales</taxon>
        <taxon>Tilletiaceae</taxon>
        <taxon>Tilletia</taxon>
    </lineage>
</organism>
<evidence type="ECO:0000256" key="2">
    <source>
        <dbReference type="SAM" id="MobiDB-lite"/>
    </source>
</evidence>
<protein>
    <recommendedName>
        <fullName evidence="5">Coronin-7</fullName>
    </recommendedName>
</protein>
<comment type="similarity">
    <text evidence="1">Belongs to the WD repeat coronin family.</text>
</comment>
<dbReference type="SUPFAM" id="SSF101908">
    <property type="entry name" value="Putative isomerase YbhE"/>
    <property type="match status" value="1"/>
</dbReference>
<dbReference type="SUPFAM" id="SSF82171">
    <property type="entry name" value="DPP6 N-terminal domain-like"/>
    <property type="match status" value="1"/>
</dbReference>
<dbReference type="PANTHER" id="PTHR10856">
    <property type="entry name" value="CORONIN"/>
    <property type="match status" value="1"/>
</dbReference>
<dbReference type="InterPro" id="IPR015505">
    <property type="entry name" value="Coronin"/>
</dbReference>
<evidence type="ECO:0000313" key="3">
    <source>
        <dbReference type="EMBL" id="KAK0556504.1"/>
    </source>
</evidence>
<dbReference type="PANTHER" id="PTHR10856:SF20">
    <property type="entry name" value="CORONIN-7"/>
    <property type="match status" value="1"/>
</dbReference>
<feature type="compositionally biased region" description="Polar residues" evidence="2">
    <location>
        <begin position="455"/>
        <end position="466"/>
    </location>
</feature>
<dbReference type="InterPro" id="IPR015943">
    <property type="entry name" value="WD40/YVTN_repeat-like_dom_sf"/>
</dbReference>
<feature type="compositionally biased region" description="Polar residues" evidence="2">
    <location>
        <begin position="518"/>
        <end position="532"/>
    </location>
</feature>